<sequence length="76" mass="9049">MLTSTTEEEDKLPLANQAGVCCRRKRKKWRRFFPEDYGRNQYTDCLAIKTEDRSKVKKRILFLIGCFTDSQRRSSQ</sequence>
<accession>A0AAV7QVQ7</accession>
<reference evidence="1" key="1">
    <citation type="journal article" date="2022" name="bioRxiv">
        <title>Sequencing and chromosome-scale assembly of the giantPleurodeles waltlgenome.</title>
        <authorList>
            <person name="Brown T."/>
            <person name="Elewa A."/>
            <person name="Iarovenko S."/>
            <person name="Subramanian E."/>
            <person name="Araus A.J."/>
            <person name="Petzold A."/>
            <person name="Susuki M."/>
            <person name="Suzuki K.-i.T."/>
            <person name="Hayashi T."/>
            <person name="Toyoda A."/>
            <person name="Oliveira C."/>
            <person name="Osipova E."/>
            <person name="Leigh N.D."/>
            <person name="Simon A."/>
            <person name="Yun M.H."/>
        </authorList>
    </citation>
    <scope>NUCLEOTIDE SEQUENCE</scope>
    <source>
        <strain evidence="1">20211129_DDA</strain>
        <tissue evidence="1">Liver</tissue>
    </source>
</reference>
<dbReference type="Proteomes" id="UP001066276">
    <property type="component" value="Chromosome 6"/>
</dbReference>
<dbReference type="EMBL" id="JANPWB010000010">
    <property type="protein sequence ID" value="KAJ1144614.1"/>
    <property type="molecule type" value="Genomic_DNA"/>
</dbReference>
<proteinExistence type="predicted"/>
<evidence type="ECO:0000313" key="2">
    <source>
        <dbReference type="Proteomes" id="UP001066276"/>
    </source>
</evidence>
<comment type="caution">
    <text evidence="1">The sequence shown here is derived from an EMBL/GenBank/DDBJ whole genome shotgun (WGS) entry which is preliminary data.</text>
</comment>
<gene>
    <name evidence="1" type="ORF">NDU88_010911</name>
</gene>
<protein>
    <submittedName>
        <fullName evidence="1">Uncharacterized protein</fullName>
    </submittedName>
</protein>
<dbReference type="AlphaFoldDB" id="A0AAV7QVQ7"/>
<organism evidence="1 2">
    <name type="scientific">Pleurodeles waltl</name>
    <name type="common">Iberian ribbed newt</name>
    <dbReference type="NCBI Taxonomy" id="8319"/>
    <lineage>
        <taxon>Eukaryota</taxon>
        <taxon>Metazoa</taxon>
        <taxon>Chordata</taxon>
        <taxon>Craniata</taxon>
        <taxon>Vertebrata</taxon>
        <taxon>Euteleostomi</taxon>
        <taxon>Amphibia</taxon>
        <taxon>Batrachia</taxon>
        <taxon>Caudata</taxon>
        <taxon>Salamandroidea</taxon>
        <taxon>Salamandridae</taxon>
        <taxon>Pleurodelinae</taxon>
        <taxon>Pleurodeles</taxon>
    </lineage>
</organism>
<name>A0AAV7QVQ7_PLEWA</name>
<evidence type="ECO:0000313" key="1">
    <source>
        <dbReference type="EMBL" id="KAJ1144614.1"/>
    </source>
</evidence>
<keyword evidence="2" id="KW-1185">Reference proteome</keyword>